<evidence type="ECO:0000313" key="1">
    <source>
        <dbReference type="EMBL" id="BAG03680.1"/>
    </source>
</evidence>
<proteinExistence type="predicted"/>
<reference evidence="1 2" key="1">
    <citation type="journal article" date="2007" name="DNA Res.">
        <title>Complete genomic structure of the bloom-forming toxic cyanobacterium Microcystis aeruginosa NIES-843.</title>
        <authorList>
            <person name="Kaneko T."/>
            <person name="Nakajima N."/>
            <person name="Okamoto S."/>
            <person name="Suzuki I."/>
            <person name="Tanabe Y."/>
            <person name="Tamaoki M."/>
            <person name="Nakamura Y."/>
            <person name="Kasai F."/>
            <person name="Watanabe A."/>
            <person name="Kawashima K."/>
            <person name="Kishida Y."/>
            <person name="Ono A."/>
            <person name="Shimizu Y."/>
            <person name="Takahashi C."/>
            <person name="Minami C."/>
            <person name="Fujishiro T."/>
            <person name="Kohara M."/>
            <person name="Katoh M."/>
            <person name="Nakazaki N."/>
            <person name="Nakayama S."/>
            <person name="Yamada M."/>
            <person name="Tabata S."/>
            <person name="Watanabe M.M."/>
        </authorList>
    </citation>
    <scope>NUCLEOTIDE SEQUENCE [LARGE SCALE GENOMIC DNA]</scope>
    <source>
        <strain evidence="2">NIES-843 / IAM M-247</strain>
    </source>
</reference>
<dbReference type="EMBL" id="AP009552">
    <property type="protein sequence ID" value="BAG03680.1"/>
    <property type="molecule type" value="Genomic_DNA"/>
</dbReference>
<dbReference type="AlphaFoldDB" id="B0JPV6"/>
<gene>
    <name evidence="1" type="ordered locus">MAE_38580</name>
</gene>
<organism evidence="1 2">
    <name type="scientific">Microcystis aeruginosa (strain NIES-843 / IAM M-2473)</name>
    <dbReference type="NCBI Taxonomy" id="449447"/>
    <lineage>
        <taxon>Bacteria</taxon>
        <taxon>Bacillati</taxon>
        <taxon>Cyanobacteriota</taxon>
        <taxon>Cyanophyceae</taxon>
        <taxon>Oscillatoriophycideae</taxon>
        <taxon>Chroococcales</taxon>
        <taxon>Microcystaceae</taxon>
        <taxon>Microcystis</taxon>
    </lineage>
</organism>
<dbReference type="HOGENOM" id="CLU_2917475_0_0_3"/>
<sequence>MGLLLYELQETRLGLRSRFLSLVQNCSEPRHHSILTDILHIFIYFYIFLHSPSCFDEKSSL</sequence>
<dbReference type="KEGG" id="mar:MAE_38580"/>
<keyword evidence="2" id="KW-1185">Reference proteome</keyword>
<name>B0JPV6_MICAN</name>
<protein>
    <submittedName>
        <fullName evidence="1">Uncharacterized protein</fullName>
    </submittedName>
</protein>
<dbReference type="Proteomes" id="UP000001510">
    <property type="component" value="Chromosome"/>
</dbReference>
<accession>B0JPV6</accession>
<evidence type="ECO:0000313" key="2">
    <source>
        <dbReference type="Proteomes" id="UP000001510"/>
    </source>
</evidence>
<dbReference type="PaxDb" id="449447-MAE_38580"/>
<dbReference type="EnsemblBacteria" id="BAG03680">
    <property type="protein sequence ID" value="BAG03680"/>
    <property type="gene ID" value="MAE_38580"/>
</dbReference>